<gene>
    <name evidence="3" type="ORF">VIBNISOn1_30012</name>
</gene>
<comment type="caution">
    <text evidence="3">The sequence shown here is derived from an EMBL/GenBank/DDBJ whole genome shotgun (WGS) entry which is preliminary data.</text>
</comment>
<keyword evidence="1" id="KW-0175">Coiled coil</keyword>
<feature type="coiled-coil region" evidence="1">
    <location>
        <begin position="869"/>
        <end position="903"/>
    </location>
</feature>
<organism evidence="3 4">
    <name type="scientific">Vibrio nigripulchritudo SOn1</name>
    <dbReference type="NCBI Taxonomy" id="1238450"/>
    <lineage>
        <taxon>Bacteria</taxon>
        <taxon>Pseudomonadati</taxon>
        <taxon>Pseudomonadota</taxon>
        <taxon>Gammaproteobacteria</taxon>
        <taxon>Vibrionales</taxon>
        <taxon>Vibrionaceae</taxon>
        <taxon>Vibrio</taxon>
    </lineage>
</organism>
<evidence type="ECO:0000256" key="1">
    <source>
        <dbReference type="SAM" id="Coils"/>
    </source>
</evidence>
<accession>A0AAV2VRK5</accession>
<name>A0AAV2VRK5_9VIBR</name>
<reference evidence="3 4" key="1">
    <citation type="journal article" date="2013" name="ISME J.">
        <title>Comparative genomics of pathogenic lineages of Vibrio nigripulchritudo identifies virulence-associated traits.</title>
        <authorList>
            <person name="Goudenege D."/>
            <person name="Labreuche Y."/>
            <person name="Krin E."/>
            <person name="Ansquer D."/>
            <person name="Mangenot S."/>
            <person name="Calteau A."/>
            <person name="Medigue C."/>
            <person name="Mazel D."/>
            <person name="Polz M.F."/>
            <person name="Le Roux F."/>
        </authorList>
    </citation>
    <scope>NUCLEOTIDE SEQUENCE [LARGE SCALE GENOMIC DNA]</scope>
    <source>
        <strain evidence="3 4">SOn1</strain>
    </source>
</reference>
<feature type="compositionally biased region" description="Polar residues" evidence="2">
    <location>
        <begin position="7"/>
        <end position="18"/>
    </location>
</feature>
<proteinExistence type="predicted"/>
<sequence length="1116" mass="126568">MKDPVFSFSTPRNHQTISHQDERDFAIRLTANAHAATHYLSQLPTSSSQRMQAAARSLSDSFQNLRSLAQLQIQFASLIQFHREVHDERYRTSFDEIDDAITSAAPSMLSPTEQSLLWDNLIHRLWVEYSQVTIEHILAILSCDHFLRVHRDVRGDDSLEEAQIHRRLTLAKNARAVISAIVDNRVSTEPDFGLTTVQHRLLENIHKRNIRADKLVQTRQLKDQIRREVKRIGRARQQPTSPSTPATSATSTTSTIATANISTAVFQSAAVSLDDLSLSLSSSQSRTFQRLSMDAADAHELLSMVEGESEDAELTLADEDDDEIEQESTILVMGTEIAVEERIPNRAVMAGISEEEGESQLHVTYFRDQGDPMLSNAEVQINGRTLRGEPLPERVGGFQTFRFDLPDSSRQPVNVDLHLTTAGSQTATIMPTMLVSQLQTGSTTLPWVPEGLDELGTPPPTLFGVNQIGMVDFYRVEQELACIEAGEPSRTENLLAREYKERTTRRLDVTEIETEATSESAYEQQSDLESTTRHEISSAVEEVLEQDSSRNINVNAGVSGGPKYLQFYANTAMTFATSHSRQESRSQALQYAQSVTERVQQKIMSKTTSKRRELRQHQYEEINKHGLDNRAGEDHVFGIYRWLDKIYRHRLVHVGQRALIEFSIPEPAKRFIQAQELAVPEDDFTKRAPKKPKRFGVKVPNDVTRNNYRKLAARYGISIEAPPPHQITLMRGFSESKPPLAEPIDLNNVPYEDVLTSTYEVEIPENYTAFFAKVAAQGTPGFSDATRHQQLDGSSDAIPFTLRFYVKLGIDPIPGVSVNGEIQAERYFEPSVSTLLPVSVILPWYHRSFTCHVEVHCRLRRRIYREWQLRAFNDIMDAYREQKAQYDEEKERHEAQLGSANTNPRFKNEIIQKELRQLAMYMIQEPFNIKVAKNHYIEREGKLPKLRLSDKLDKHSEMVRFFEQAFDWDDMAYHLYPYYYAKKRDWTAKLSAQVTKNRKFNAFITSGMARVVVPLRPGFEDAVTYYLQTGQVWFGQGLVMDSENDLYLSIAQEVSQAEETTITETWDTKVPTNLTIVQDQAAAMVGNGLPCIDGEGIGQGNSRLAPLPASNDDSEA</sequence>
<evidence type="ECO:0000313" key="4">
    <source>
        <dbReference type="Proteomes" id="UP000018211"/>
    </source>
</evidence>
<evidence type="ECO:0000313" key="3">
    <source>
        <dbReference type="EMBL" id="CCO47322.1"/>
    </source>
</evidence>
<dbReference type="EMBL" id="CAOF01000120">
    <property type="protein sequence ID" value="CCO47322.1"/>
    <property type="molecule type" value="Genomic_DNA"/>
</dbReference>
<evidence type="ECO:0000256" key="2">
    <source>
        <dbReference type="SAM" id="MobiDB-lite"/>
    </source>
</evidence>
<dbReference type="AlphaFoldDB" id="A0AAV2VRK5"/>
<dbReference type="RefSeq" id="WP_022612166.1">
    <property type="nucleotide sequence ID" value="NZ_LK391965.1"/>
</dbReference>
<dbReference type="Proteomes" id="UP000018211">
    <property type="component" value="Unassembled WGS sequence"/>
</dbReference>
<feature type="region of interest" description="Disordered" evidence="2">
    <location>
        <begin position="1"/>
        <end position="20"/>
    </location>
</feature>
<feature type="compositionally biased region" description="Low complexity" evidence="2">
    <location>
        <begin position="239"/>
        <end position="253"/>
    </location>
</feature>
<feature type="region of interest" description="Disordered" evidence="2">
    <location>
        <begin position="232"/>
        <end position="253"/>
    </location>
</feature>
<protein>
    <submittedName>
        <fullName evidence="3">Uncharacterized protein</fullName>
    </submittedName>
</protein>
<feature type="region of interest" description="Disordered" evidence="2">
    <location>
        <begin position="515"/>
        <end position="535"/>
    </location>
</feature>